<dbReference type="RefSeq" id="WP_107665144.1">
    <property type="nucleotide sequence ID" value="NZ_PZKG01000105.1"/>
</dbReference>
<dbReference type="PIRSF" id="PIRSF019239">
    <property type="entry name" value="MrpE"/>
    <property type="match status" value="1"/>
</dbReference>
<organism evidence="8 9">
    <name type="scientific">Cereibacter changlensis JA139</name>
    <dbReference type="NCBI Taxonomy" id="1188249"/>
    <lineage>
        <taxon>Bacteria</taxon>
        <taxon>Pseudomonadati</taxon>
        <taxon>Pseudomonadota</taxon>
        <taxon>Alphaproteobacteria</taxon>
        <taxon>Rhodobacterales</taxon>
        <taxon>Paracoccaceae</taxon>
        <taxon>Cereibacter</taxon>
    </lineage>
</organism>
<dbReference type="GO" id="GO:0005886">
    <property type="term" value="C:plasma membrane"/>
    <property type="evidence" value="ECO:0007669"/>
    <property type="project" value="UniProtKB-SubCell"/>
</dbReference>
<feature type="transmembrane region" description="Helical" evidence="7">
    <location>
        <begin position="103"/>
        <end position="122"/>
    </location>
</feature>
<name>A0A2T4JRB3_9RHOB</name>
<dbReference type="EMBL" id="PZKG01000105">
    <property type="protein sequence ID" value="PTE20452.1"/>
    <property type="molecule type" value="Genomic_DNA"/>
</dbReference>
<protein>
    <submittedName>
        <fullName evidence="8">Na+/H+ antiporter subunit E</fullName>
    </submittedName>
</protein>
<dbReference type="InterPro" id="IPR002758">
    <property type="entry name" value="Cation_antiport_E"/>
</dbReference>
<reference evidence="8 9" key="1">
    <citation type="submission" date="2018-03" db="EMBL/GenBank/DDBJ databases">
        <title>Cereibacter changlensis.</title>
        <authorList>
            <person name="Meyer T.E."/>
            <person name="Miller S."/>
            <person name="Lodha T."/>
            <person name="Gandham S."/>
            <person name="Chintalapati S."/>
            <person name="Chintalapati V.R."/>
        </authorList>
    </citation>
    <scope>NUCLEOTIDE SEQUENCE [LARGE SCALE GENOMIC DNA]</scope>
    <source>
        <strain evidence="8 9">JA139</strain>
    </source>
</reference>
<accession>A0A2T4JRB3</accession>
<dbReference type="PANTHER" id="PTHR34584">
    <property type="entry name" value="NA(+)/H(+) ANTIPORTER SUBUNIT E1"/>
    <property type="match status" value="1"/>
</dbReference>
<dbReference type="NCBIfam" id="NF006520">
    <property type="entry name" value="PRK08965.1-4"/>
    <property type="match status" value="1"/>
</dbReference>
<keyword evidence="3" id="KW-1003">Cell membrane</keyword>
<comment type="subcellular location">
    <subcellularLocation>
        <location evidence="1">Cell membrane</location>
        <topology evidence="1">Multi-pass membrane protein</topology>
    </subcellularLocation>
</comment>
<keyword evidence="6 7" id="KW-0472">Membrane</keyword>
<evidence type="ECO:0000256" key="5">
    <source>
        <dbReference type="ARBA" id="ARBA00022989"/>
    </source>
</evidence>
<comment type="caution">
    <text evidence="8">The sequence shown here is derived from an EMBL/GenBank/DDBJ whole genome shotgun (WGS) entry which is preliminary data.</text>
</comment>
<evidence type="ECO:0000256" key="2">
    <source>
        <dbReference type="ARBA" id="ARBA00006228"/>
    </source>
</evidence>
<keyword evidence="9" id="KW-1185">Reference proteome</keyword>
<dbReference type="GO" id="GO:0008324">
    <property type="term" value="F:monoatomic cation transmembrane transporter activity"/>
    <property type="evidence" value="ECO:0007669"/>
    <property type="project" value="InterPro"/>
</dbReference>
<dbReference type="AlphaFoldDB" id="A0A2T4JRB3"/>
<evidence type="ECO:0000256" key="6">
    <source>
        <dbReference type="ARBA" id="ARBA00023136"/>
    </source>
</evidence>
<keyword evidence="5 7" id="KW-1133">Transmembrane helix</keyword>
<evidence type="ECO:0000256" key="3">
    <source>
        <dbReference type="ARBA" id="ARBA00022475"/>
    </source>
</evidence>
<dbReference type="OrthoDB" id="9807187at2"/>
<evidence type="ECO:0000256" key="4">
    <source>
        <dbReference type="ARBA" id="ARBA00022692"/>
    </source>
</evidence>
<dbReference type="Proteomes" id="UP000241010">
    <property type="component" value="Unassembled WGS sequence"/>
</dbReference>
<evidence type="ECO:0000256" key="1">
    <source>
        <dbReference type="ARBA" id="ARBA00004651"/>
    </source>
</evidence>
<dbReference type="PANTHER" id="PTHR34584:SF1">
    <property type="entry name" value="NA(+)_H(+) ANTIPORTER SUBUNIT E1"/>
    <property type="match status" value="1"/>
</dbReference>
<proteinExistence type="inferred from homology"/>
<evidence type="ECO:0000313" key="8">
    <source>
        <dbReference type="EMBL" id="PTE20452.1"/>
    </source>
</evidence>
<evidence type="ECO:0000313" key="9">
    <source>
        <dbReference type="Proteomes" id="UP000241010"/>
    </source>
</evidence>
<dbReference type="Pfam" id="PF01899">
    <property type="entry name" value="MNHE"/>
    <property type="match status" value="1"/>
</dbReference>
<sequence length="159" mass="17853">MTKLIPHPLLSLTLLLVWLLLTRFSLGQLVLGSAVALVAGGAMSTLEPEKTRLRRPLLLPGYVLRILRDVLVSNYDVARQIVTNAPRRPGFVEIPMELQDRNALALLAIIFTAMPGTAWIEYDRARSVLTLHAFDLDGQQDWPGFIKQRYEKPLLEILG</sequence>
<keyword evidence="4 7" id="KW-0812">Transmembrane</keyword>
<gene>
    <name evidence="8" type="ORF">C5F48_17470</name>
</gene>
<evidence type="ECO:0000256" key="7">
    <source>
        <dbReference type="SAM" id="Phobius"/>
    </source>
</evidence>
<comment type="similarity">
    <text evidence="2">Belongs to the CPA3 antiporters (TC 2.A.63) subunit E family.</text>
</comment>